<dbReference type="InterPro" id="IPR033911">
    <property type="entry name" value="MetRS_core"/>
</dbReference>
<dbReference type="InterPro" id="IPR023457">
    <property type="entry name" value="Met-tRNA_synth_2"/>
</dbReference>
<dbReference type="InterPro" id="IPR009080">
    <property type="entry name" value="tRNAsynth_Ia_anticodon-bd"/>
</dbReference>
<evidence type="ECO:0000256" key="1">
    <source>
        <dbReference type="ARBA" id="ARBA00012838"/>
    </source>
</evidence>
<dbReference type="STRING" id="1080227.A8L45_05130"/>
<dbReference type="GO" id="GO:0006431">
    <property type="term" value="P:methionyl-tRNA aminoacylation"/>
    <property type="evidence" value="ECO:0007669"/>
    <property type="project" value="InterPro"/>
</dbReference>
<gene>
    <name evidence="9" type="ORF">A8L45_05130</name>
</gene>
<evidence type="ECO:0000256" key="6">
    <source>
        <dbReference type="ARBA" id="ARBA00023146"/>
    </source>
</evidence>
<dbReference type="OrthoDB" id="9810191at2"/>
<keyword evidence="3 7" id="KW-0547">Nucleotide-binding</keyword>
<feature type="domain" description="Methionyl/Leucyl tRNA synthetase" evidence="8">
    <location>
        <begin position="137"/>
        <end position="355"/>
    </location>
</feature>
<dbReference type="PANTHER" id="PTHR43326:SF1">
    <property type="entry name" value="METHIONINE--TRNA LIGASE, MITOCHONDRIAL"/>
    <property type="match status" value="1"/>
</dbReference>
<protein>
    <recommendedName>
        <fullName evidence="1">methionine--tRNA ligase</fullName>
        <ecNumber evidence="1">6.1.1.10</ecNumber>
    </recommendedName>
</protein>
<dbReference type="PANTHER" id="PTHR43326">
    <property type="entry name" value="METHIONYL-TRNA SYNTHETASE"/>
    <property type="match status" value="1"/>
</dbReference>
<keyword evidence="5 7" id="KW-0648">Protein biosynthesis</keyword>
<evidence type="ECO:0000256" key="3">
    <source>
        <dbReference type="ARBA" id="ARBA00022741"/>
    </source>
</evidence>
<evidence type="ECO:0000259" key="8">
    <source>
        <dbReference type="Pfam" id="PF09334"/>
    </source>
</evidence>
<dbReference type="Gene3D" id="1.10.730.10">
    <property type="entry name" value="Isoleucyl-tRNA Synthetase, Domain 1"/>
    <property type="match status" value="1"/>
</dbReference>
<comment type="caution">
    <text evidence="9">The sequence shown here is derived from an EMBL/GenBank/DDBJ whole genome shotgun (WGS) entry which is preliminary data.</text>
</comment>
<evidence type="ECO:0000256" key="7">
    <source>
        <dbReference type="RuleBase" id="RU363039"/>
    </source>
</evidence>
<evidence type="ECO:0000256" key="2">
    <source>
        <dbReference type="ARBA" id="ARBA00022598"/>
    </source>
</evidence>
<dbReference type="GO" id="GO:0005524">
    <property type="term" value="F:ATP binding"/>
    <property type="evidence" value="ECO:0007669"/>
    <property type="project" value="UniProtKB-KW"/>
</dbReference>
<dbReference type="SUPFAM" id="SSF52374">
    <property type="entry name" value="Nucleotidylyl transferase"/>
    <property type="match status" value="1"/>
</dbReference>
<evidence type="ECO:0000313" key="10">
    <source>
        <dbReference type="Proteomes" id="UP000094936"/>
    </source>
</evidence>
<dbReference type="GO" id="GO:0004825">
    <property type="term" value="F:methionine-tRNA ligase activity"/>
    <property type="evidence" value="ECO:0007669"/>
    <property type="project" value="UniProtKB-EC"/>
</dbReference>
<comment type="similarity">
    <text evidence="7">Belongs to the class-I aminoacyl-tRNA synthetase family.</text>
</comment>
<dbReference type="PRINTS" id="PR01041">
    <property type="entry name" value="TRNASYNTHMET"/>
</dbReference>
<dbReference type="AlphaFoldDB" id="A0A1C3EP88"/>
<dbReference type="RefSeq" id="WP_068899923.1">
    <property type="nucleotide sequence ID" value="NZ_JBHUIF010000013.1"/>
</dbReference>
<dbReference type="EMBL" id="LYBM01000006">
    <property type="protein sequence ID" value="ODA35063.1"/>
    <property type="molecule type" value="Genomic_DNA"/>
</dbReference>
<evidence type="ECO:0000256" key="4">
    <source>
        <dbReference type="ARBA" id="ARBA00022840"/>
    </source>
</evidence>
<dbReference type="Gene3D" id="3.40.50.620">
    <property type="entry name" value="HUPs"/>
    <property type="match status" value="1"/>
</dbReference>
<dbReference type="SUPFAM" id="SSF47323">
    <property type="entry name" value="Anticodon-binding domain of a subclass of class I aminoacyl-tRNA synthetases"/>
    <property type="match status" value="1"/>
</dbReference>
<evidence type="ECO:0000313" key="9">
    <source>
        <dbReference type="EMBL" id="ODA35063.1"/>
    </source>
</evidence>
<evidence type="ECO:0000256" key="5">
    <source>
        <dbReference type="ARBA" id="ARBA00022917"/>
    </source>
</evidence>
<keyword evidence="6 7" id="KW-0030">Aminoacyl-tRNA synthetase</keyword>
<keyword evidence="4 7" id="KW-0067">ATP-binding</keyword>
<dbReference type="Gene3D" id="2.170.220.10">
    <property type="match status" value="1"/>
</dbReference>
<reference evidence="9 10" key="1">
    <citation type="submission" date="2016-05" db="EMBL/GenBank/DDBJ databases">
        <title>Genomic Taxonomy of the Vibrionaceae.</title>
        <authorList>
            <person name="Gomez-Gil B."/>
            <person name="Enciso-Ibarra J."/>
        </authorList>
    </citation>
    <scope>NUCLEOTIDE SEQUENCE [LARGE SCALE GENOMIC DNA]</scope>
    <source>
        <strain evidence="9 10">CAIM 1920</strain>
    </source>
</reference>
<proteinExistence type="inferred from homology"/>
<keyword evidence="2 7" id="KW-0436">Ligase</keyword>
<keyword evidence="10" id="KW-1185">Reference proteome</keyword>
<dbReference type="Proteomes" id="UP000094936">
    <property type="component" value="Unassembled WGS sequence"/>
</dbReference>
<dbReference type="Pfam" id="PF09334">
    <property type="entry name" value="tRNA-synt_1g"/>
    <property type="match status" value="1"/>
</dbReference>
<organism evidence="9 10">
    <name type="scientific">Veronia pacifica</name>
    <dbReference type="NCBI Taxonomy" id="1080227"/>
    <lineage>
        <taxon>Bacteria</taxon>
        <taxon>Pseudomonadati</taxon>
        <taxon>Pseudomonadota</taxon>
        <taxon>Gammaproteobacteria</taxon>
        <taxon>Vibrionales</taxon>
        <taxon>Vibrionaceae</taxon>
        <taxon>Veronia</taxon>
    </lineage>
</organism>
<dbReference type="InterPro" id="IPR014729">
    <property type="entry name" value="Rossmann-like_a/b/a_fold"/>
</dbReference>
<dbReference type="InterPro" id="IPR015413">
    <property type="entry name" value="Methionyl/Leucyl_tRNA_Synth"/>
</dbReference>
<name>A0A1C3EP88_9GAMM</name>
<accession>A0A1C3EP88</accession>
<dbReference type="FunFam" id="2.170.220.10:FF:000003">
    <property type="entry name" value="Methionine--tRNA ligase"/>
    <property type="match status" value="1"/>
</dbReference>
<dbReference type="EC" id="6.1.1.10" evidence="1"/>
<sequence length="501" mass="56400">MTTFTTTPIFYANGEPHLGHAYSGILADICHRYQRLAGHNDVLITGTDEHGKKIASTAEAHHTDIREFVDQKSAAFSALWRPLVIEPDVFVRTTDTYHKAHITEVWSRLLAKGDIYLGAYSGEYCVACEQYYSERDLNGRQCPVHGREVETISEPTYLFKLEHYRQSLLAYYHANPGVITPLHYQEAIIEQLEAGPLEDLSVSRINNNWGVEVPNDQEHTVYVWIDALFGYITAITSQDGSEQDIANTVHVLGKDILKFHALYWPCLLLALELPLPRKLVVHSWWTIEGEKISKSNPDTIVNPEVFAKRLTADGLRYALVRQKPLSRDGNVSLSEFIETVNADLANSFANLVKRNNTLITQYFAGHISQDNAIALDDECLLLLSSAEEYIQQAATAYQSFSPFEVTLALKQLLDETNGFFHHRSPWLMNKGKGSQHVRQTCFVVANIVRQIAIAISPITPILAQSVLSEFGLSLKTLKWESVAFTDEVNVTGAKSHFQRVK</sequence>